<feature type="transmembrane region" description="Helical" evidence="2">
    <location>
        <begin position="273"/>
        <end position="292"/>
    </location>
</feature>
<feature type="chain" id="PRO_5046548364" evidence="3">
    <location>
        <begin position="34"/>
        <end position="840"/>
    </location>
</feature>
<feature type="transmembrane region" description="Helical" evidence="2">
    <location>
        <begin position="242"/>
        <end position="261"/>
    </location>
</feature>
<keyword evidence="2" id="KW-1133">Transmembrane helix</keyword>
<feature type="compositionally biased region" description="Low complexity" evidence="1">
    <location>
        <begin position="737"/>
        <end position="748"/>
    </location>
</feature>
<feature type="transmembrane region" description="Helical" evidence="2">
    <location>
        <begin position="482"/>
        <end position="499"/>
    </location>
</feature>
<evidence type="ECO:0000256" key="1">
    <source>
        <dbReference type="SAM" id="MobiDB-lite"/>
    </source>
</evidence>
<feature type="region of interest" description="Disordered" evidence="1">
    <location>
        <begin position="691"/>
        <end position="818"/>
    </location>
</feature>
<gene>
    <name evidence="4" type="ORF">QIS99_28835</name>
</gene>
<feature type="signal peptide" evidence="3">
    <location>
        <begin position="1"/>
        <end position="33"/>
    </location>
</feature>
<protein>
    <submittedName>
        <fullName evidence="4">Uncharacterized protein</fullName>
    </submittedName>
</protein>
<comment type="caution">
    <text evidence="4">The sequence shown here is derived from an EMBL/GenBank/DDBJ whole genome shotgun (WGS) entry which is preliminary data.</text>
</comment>
<evidence type="ECO:0000256" key="3">
    <source>
        <dbReference type="SAM" id="SignalP"/>
    </source>
</evidence>
<keyword evidence="5" id="KW-1185">Reference proteome</keyword>
<feature type="compositionally biased region" description="Basic and acidic residues" evidence="1">
    <location>
        <begin position="83"/>
        <end position="102"/>
    </location>
</feature>
<keyword evidence="2" id="KW-0472">Membrane</keyword>
<feature type="compositionally biased region" description="Basic and acidic residues" evidence="1">
    <location>
        <begin position="57"/>
        <end position="74"/>
    </location>
</feature>
<keyword evidence="2" id="KW-0812">Transmembrane</keyword>
<evidence type="ECO:0000313" key="4">
    <source>
        <dbReference type="EMBL" id="MDI3390167.1"/>
    </source>
</evidence>
<feature type="transmembrane region" description="Helical" evidence="2">
    <location>
        <begin position="547"/>
        <end position="565"/>
    </location>
</feature>
<dbReference type="EMBL" id="JASCIR010000040">
    <property type="protein sequence ID" value="MDI3390167.1"/>
    <property type="molecule type" value="Genomic_DNA"/>
</dbReference>
<feature type="region of interest" description="Disordered" evidence="1">
    <location>
        <begin position="317"/>
        <end position="337"/>
    </location>
</feature>
<dbReference type="RefSeq" id="WP_282516646.1">
    <property type="nucleotide sequence ID" value="NZ_JASCIR010000040.1"/>
</dbReference>
<accession>A0ABT6S0E1</accession>
<dbReference type="Proteomes" id="UP001224661">
    <property type="component" value="Unassembled WGS sequence"/>
</dbReference>
<feature type="transmembrane region" description="Helical" evidence="2">
    <location>
        <begin position="511"/>
        <end position="535"/>
    </location>
</feature>
<keyword evidence="3" id="KW-0732">Signal</keyword>
<evidence type="ECO:0000313" key="5">
    <source>
        <dbReference type="Proteomes" id="UP001224661"/>
    </source>
</evidence>
<feature type="region of interest" description="Disordered" evidence="1">
    <location>
        <begin position="128"/>
        <end position="154"/>
    </location>
</feature>
<sequence length="840" mass="88928">MSQRMRLALAGRRAVVVGLLMMMCVPLTGTAQAAPVGGMAPTAVSAPMAPEPVDPCEDVKGPAKAYCEDGRDNSPEEGGTNTGKDDKDKPKDDPCDLLDKDSAQFERCRSGESIDPLGLMNECKAAPEPEVPGTGVTGWFDSGPKEAPKPRDPASKDADAYIYEQYGYAGLTWNTYDLGCGGGLRAPEASSENMFANLAFSWSRGWTSLTVVLRQFATSDALFDELDPIIERATRAVRDAVYSPWIGTSLLLLGIVIIWQARKQNVPDIMQRVAWALMVMTVATAVASYPVAASQFADEAIDTTVAAIDQGIASVDLNGSDDNGQENAEDKTGGVRPAGYAQEKITAGDPYEAPTGVRAQDQTAHGNMLVHHVLYQEWLRGVFGDNDSKVAQKYGMQLLDAQALTWREARLPTDERREVVKEKKDQFAKIAEKVKAEDPTAYGYLTGKTSGRLGAGGISNVQAAGANSFSMIADVIITVGKLMIRLLVIMFPAIAVIGLHRGASNSVKTAFGAAMAACINIPLFAVGAGVQLLIVRELADESVDLPSWAKALVMILTTVVLWKMLRPLARLTSMVNPNRNYLDDGAGAVTGPGKAARQAGKYYLGTRYLRKLMRRQTEAVEDISEAISGKEESAGTDTEGSSYWGDDSSPYADTPPALDGPNGDGGGALEPMYGNNYDSYNVDSAQAGGGEFFRPGAAADNDDDWGGVGPELERVDTGTSSTIRPYSGTDHGSSDDAAGAFPGQAPAAPHGPGPQGPPASGNGGVVGDIPSPREHGTPYYGADGAVPPAAAMPDRDAAQPESDEPRVVPPSVDQDGGIVYTIYNPATGTYQVRDEREGDR</sequence>
<reference evidence="4 5" key="1">
    <citation type="submission" date="2023-05" db="EMBL/GenBank/DDBJ databases">
        <title>Draft genome sequence of Streptomyces sp. B-S-A8 isolated from a cave soil in Thailand.</title>
        <authorList>
            <person name="Chamroensaksri N."/>
            <person name="Muangham S."/>
        </authorList>
    </citation>
    <scope>NUCLEOTIDE SEQUENCE [LARGE SCALE GENOMIC DNA]</scope>
    <source>
        <strain evidence="4 5">B-S-A8</strain>
    </source>
</reference>
<evidence type="ECO:0000256" key="2">
    <source>
        <dbReference type="SAM" id="Phobius"/>
    </source>
</evidence>
<feature type="compositionally biased region" description="Basic and acidic residues" evidence="1">
    <location>
        <begin position="793"/>
        <end position="806"/>
    </location>
</feature>
<feature type="region of interest" description="Disordered" evidence="1">
    <location>
        <begin position="625"/>
        <end position="671"/>
    </location>
</feature>
<name>A0ABT6S0E1_9ACTN</name>
<feature type="compositionally biased region" description="Basic and acidic residues" evidence="1">
    <location>
        <begin position="143"/>
        <end position="154"/>
    </location>
</feature>
<feature type="region of interest" description="Disordered" evidence="1">
    <location>
        <begin position="49"/>
        <end position="102"/>
    </location>
</feature>
<organism evidence="4 5">
    <name type="scientific">Streptomyces solicavernae</name>
    <dbReference type="NCBI Taxonomy" id="3043614"/>
    <lineage>
        <taxon>Bacteria</taxon>
        <taxon>Bacillati</taxon>
        <taxon>Actinomycetota</taxon>
        <taxon>Actinomycetes</taxon>
        <taxon>Kitasatosporales</taxon>
        <taxon>Streptomycetaceae</taxon>
        <taxon>Streptomyces</taxon>
    </lineage>
</organism>
<proteinExistence type="predicted"/>